<gene>
    <name evidence="3" type="ORF">SVUK_LOCUS12547</name>
</gene>
<dbReference type="AlphaFoldDB" id="A0A3P7JC11"/>
<dbReference type="EMBL" id="UYYB01099511">
    <property type="protein sequence ID" value="VDM77549.1"/>
    <property type="molecule type" value="Genomic_DNA"/>
</dbReference>
<dbReference type="OrthoDB" id="10254973at2759"/>
<dbReference type="PANTHER" id="PTHR45916:SF1">
    <property type="entry name" value="STRUCTURAL MAINTENANCE OF CHROMOSOMES PROTEIN 5"/>
    <property type="match status" value="1"/>
</dbReference>
<dbReference type="GO" id="GO:0030915">
    <property type="term" value="C:Smc5-Smc6 complex"/>
    <property type="evidence" value="ECO:0007669"/>
    <property type="project" value="TreeGrafter"/>
</dbReference>
<evidence type="ECO:0000313" key="4">
    <source>
        <dbReference type="Proteomes" id="UP000270094"/>
    </source>
</evidence>
<evidence type="ECO:0000256" key="1">
    <source>
        <dbReference type="ARBA" id="ARBA00023054"/>
    </source>
</evidence>
<dbReference type="GO" id="GO:0005634">
    <property type="term" value="C:nucleus"/>
    <property type="evidence" value="ECO:0007669"/>
    <property type="project" value="TreeGrafter"/>
</dbReference>
<reference evidence="3 4" key="1">
    <citation type="submission" date="2018-11" db="EMBL/GenBank/DDBJ databases">
        <authorList>
            <consortium name="Pathogen Informatics"/>
        </authorList>
    </citation>
    <scope>NUCLEOTIDE SEQUENCE [LARGE SCALE GENOMIC DNA]</scope>
</reference>
<protein>
    <submittedName>
        <fullName evidence="3">Uncharacterized protein</fullName>
    </submittedName>
</protein>
<name>A0A3P7JC11_STRVU</name>
<dbReference type="Proteomes" id="UP000270094">
    <property type="component" value="Unassembled WGS sequence"/>
</dbReference>
<feature type="coiled-coil region" evidence="2">
    <location>
        <begin position="246"/>
        <end position="273"/>
    </location>
</feature>
<sequence>MFLYESTPEWLVKEFRKEAVEKTKKYAEEDEILCLCERERSIEQAMDKRLRALENLRCNMADEAWRWYQENRDRFSHPVYVPILHMTVPNSESAMLLENLLAVRDLPMFIFGSKSDEAILTDPRHKWKLNSTVIPPAQVDTSSLKTALTGNMKRFGFTRFAVDLFTAPDVVKQYLCNVARLHQVPIGSAQTNDAYEAIKTAFISTPFRLYLTDRYRVQFTVSKYGSHEILGQQSELRKPARLFLAHSSSFDESKNLEEERQRLRNKVNVLRLDSLSASRPDIEQALAAFVEAKVLASKETHMMVSKMLAKMEQLRAYSIEEALLRWALYGLHEGLERTEARLHEAQQKLQEDLVKEDNVC</sequence>
<organism evidence="3 4">
    <name type="scientific">Strongylus vulgaris</name>
    <name type="common">Blood worm</name>
    <dbReference type="NCBI Taxonomy" id="40348"/>
    <lineage>
        <taxon>Eukaryota</taxon>
        <taxon>Metazoa</taxon>
        <taxon>Ecdysozoa</taxon>
        <taxon>Nematoda</taxon>
        <taxon>Chromadorea</taxon>
        <taxon>Rhabditida</taxon>
        <taxon>Rhabditina</taxon>
        <taxon>Rhabditomorpha</taxon>
        <taxon>Strongyloidea</taxon>
        <taxon>Strongylidae</taxon>
        <taxon>Strongylus</taxon>
    </lineage>
</organism>
<dbReference type="PANTHER" id="PTHR45916">
    <property type="entry name" value="STRUCTURAL MAINTENANCE OF CHROMOSOMES PROTEIN 5"/>
    <property type="match status" value="1"/>
</dbReference>
<dbReference type="GO" id="GO:0000724">
    <property type="term" value="P:double-strand break repair via homologous recombination"/>
    <property type="evidence" value="ECO:0007669"/>
    <property type="project" value="TreeGrafter"/>
</dbReference>
<keyword evidence="4" id="KW-1185">Reference proteome</keyword>
<proteinExistence type="predicted"/>
<dbReference type="GO" id="GO:0003697">
    <property type="term" value="F:single-stranded DNA binding"/>
    <property type="evidence" value="ECO:0007669"/>
    <property type="project" value="TreeGrafter"/>
</dbReference>
<accession>A0A3P7JC11</accession>
<evidence type="ECO:0000313" key="3">
    <source>
        <dbReference type="EMBL" id="VDM77549.1"/>
    </source>
</evidence>
<evidence type="ECO:0000256" key="2">
    <source>
        <dbReference type="SAM" id="Coils"/>
    </source>
</evidence>
<keyword evidence="1 2" id="KW-0175">Coiled coil</keyword>